<accession>A0A3R7BJ11</accession>
<evidence type="ECO:0000313" key="2">
    <source>
        <dbReference type="EMBL" id="RHY99291.1"/>
    </source>
</evidence>
<feature type="non-terminal residue" evidence="3">
    <location>
        <position position="1"/>
    </location>
</feature>
<feature type="transmembrane region" description="Helical" evidence="1">
    <location>
        <begin position="58"/>
        <end position="82"/>
    </location>
</feature>
<evidence type="ECO:0000256" key="1">
    <source>
        <dbReference type="SAM" id="Phobius"/>
    </source>
</evidence>
<evidence type="ECO:0008006" key="6">
    <source>
        <dbReference type="Google" id="ProtNLM"/>
    </source>
</evidence>
<proteinExistence type="predicted"/>
<dbReference type="EMBL" id="QUTH01001534">
    <property type="protein sequence ID" value="RHZ30216.1"/>
    <property type="molecule type" value="Genomic_DNA"/>
</dbReference>
<reference evidence="4 5" key="1">
    <citation type="submission" date="2018-08" db="EMBL/GenBank/DDBJ databases">
        <title>Aphanomyces genome sequencing and annotation.</title>
        <authorList>
            <person name="Minardi D."/>
            <person name="Oidtmann B."/>
            <person name="Van Der Giezen M."/>
            <person name="Studholme D.J."/>
        </authorList>
    </citation>
    <scope>NUCLEOTIDE SEQUENCE [LARGE SCALE GENOMIC DNA]</scope>
    <source>
        <strain evidence="3 4">Da</strain>
        <strain evidence="2 5">Sv</strain>
    </source>
</reference>
<keyword evidence="1" id="KW-0812">Transmembrane</keyword>
<sequence length="110" mass="12591">TYQPQSAKRVCMFVFYQLATVVIMILFSTPTAVLIYVKLDTHSAVYAIYDISSVLAKFITAYLPSLLLITVNWCLLTSLFYLTTVEPWLSESERMKSFLNKGFSYLLLVL</sequence>
<organism evidence="3 4">
    <name type="scientific">Aphanomyces astaci</name>
    <name type="common">Crayfish plague agent</name>
    <dbReference type="NCBI Taxonomy" id="112090"/>
    <lineage>
        <taxon>Eukaryota</taxon>
        <taxon>Sar</taxon>
        <taxon>Stramenopiles</taxon>
        <taxon>Oomycota</taxon>
        <taxon>Saprolegniomycetes</taxon>
        <taxon>Saprolegniales</taxon>
        <taxon>Verrucalvaceae</taxon>
        <taxon>Aphanomyces</taxon>
    </lineage>
</organism>
<dbReference type="EMBL" id="QUTG01001558">
    <property type="protein sequence ID" value="RHY99291.1"/>
    <property type="molecule type" value="Genomic_DNA"/>
</dbReference>
<feature type="transmembrane region" description="Helical" evidence="1">
    <location>
        <begin position="14"/>
        <end position="37"/>
    </location>
</feature>
<dbReference type="AlphaFoldDB" id="A0A3R7BJ11"/>
<evidence type="ECO:0000313" key="5">
    <source>
        <dbReference type="Proteomes" id="UP000285712"/>
    </source>
</evidence>
<comment type="caution">
    <text evidence="3">The sequence shown here is derived from an EMBL/GenBank/DDBJ whole genome shotgun (WGS) entry which is preliminary data.</text>
</comment>
<gene>
    <name evidence="2" type="ORF">DYB35_011429</name>
    <name evidence="3" type="ORF">DYB37_011736</name>
</gene>
<dbReference type="Proteomes" id="UP000285712">
    <property type="component" value="Unassembled WGS sequence"/>
</dbReference>
<evidence type="ECO:0000313" key="4">
    <source>
        <dbReference type="Proteomes" id="UP000285430"/>
    </source>
</evidence>
<protein>
    <recommendedName>
        <fullName evidence="6">CSC1/OSCA1-like 7TM region domain-containing protein</fullName>
    </recommendedName>
</protein>
<keyword evidence="1" id="KW-1133">Transmembrane helix</keyword>
<dbReference type="Proteomes" id="UP000285430">
    <property type="component" value="Unassembled WGS sequence"/>
</dbReference>
<evidence type="ECO:0000313" key="3">
    <source>
        <dbReference type="EMBL" id="RHZ30216.1"/>
    </source>
</evidence>
<keyword evidence="1" id="KW-0472">Membrane</keyword>
<name>A0A3R7BJ11_APHAT</name>